<dbReference type="InterPro" id="IPR011006">
    <property type="entry name" value="CheY-like_superfamily"/>
</dbReference>
<dbReference type="Pfam" id="PF00072">
    <property type="entry name" value="Response_reg"/>
    <property type="match status" value="1"/>
</dbReference>
<dbReference type="SMART" id="SM00448">
    <property type="entry name" value="REC"/>
    <property type="match status" value="1"/>
</dbReference>
<proteinExistence type="predicted"/>
<keyword evidence="6 9" id="KW-0238">DNA-binding</keyword>
<dbReference type="OrthoDB" id="9802426at2"/>
<dbReference type="InterPro" id="IPR039420">
    <property type="entry name" value="WalR-like"/>
</dbReference>
<feature type="domain" description="Response regulatory" evidence="10">
    <location>
        <begin position="7"/>
        <end position="123"/>
    </location>
</feature>
<dbReference type="Gene3D" id="3.40.50.2300">
    <property type="match status" value="1"/>
</dbReference>
<dbReference type="GO" id="GO:0000156">
    <property type="term" value="F:phosphorelay response regulator activity"/>
    <property type="evidence" value="ECO:0007669"/>
    <property type="project" value="TreeGrafter"/>
</dbReference>
<protein>
    <submittedName>
        <fullName evidence="12">DNA-binding response regulator</fullName>
    </submittedName>
</protein>
<dbReference type="InterPro" id="IPR001789">
    <property type="entry name" value="Sig_transdc_resp-reg_receiver"/>
</dbReference>
<dbReference type="EMBL" id="PNRF01000020">
    <property type="protein sequence ID" value="PMR75392.1"/>
    <property type="molecule type" value="Genomic_DNA"/>
</dbReference>
<evidence type="ECO:0000313" key="13">
    <source>
        <dbReference type="Proteomes" id="UP000235803"/>
    </source>
</evidence>
<evidence type="ECO:0000313" key="12">
    <source>
        <dbReference type="EMBL" id="PMR75392.1"/>
    </source>
</evidence>
<dbReference type="FunFam" id="1.10.10.10:FF:000099">
    <property type="entry name" value="Two-component system response regulator TorR"/>
    <property type="match status" value="1"/>
</dbReference>
<evidence type="ECO:0000259" key="11">
    <source>
        <dbReference type="PROSITE" id="PS51755"/>
    </source>
</evidence>
<comment type="caution">
    <text evidence="12">The sequence shown here is derived from an EMBL/GenBank/DDBJ whole genome shotgun (WGS) entry which is preliminary data.</text>
</comment>
<organism evidence="12 13">
    <name type="scientific">Billgrantia endophytica</name>
    <dbReference type="NCBI Taxonomy" id="2033802"/>
    <lineage>
        <taxon>Bacteria</taxon>
        <taxon>Pseudomonadati</taxon>
        <taxon>Pseudomonadota</taxon>
        <taxon>Gammaproteobacteria</taxon>
        <taxon>Oceanospirillales</taxon>
        <taxon>Halomonadaceae</taxon>
        <taxon>Billgrantia</taxon>
    </lineage>
</organism>
<evidence type="ECO:0000256" key="1">
    <source>
        <dbReference type="ARBA" id="ARBA00004496"/>
    </source>
</evidence>
<dbReference type="Proteomes" id="UP000235803">
    <property type="component" value="Unassembled WGS sequence"/>
</dbReference>
<evidence type="ECO:0000256" key="5">
    <source>
        <dbReference type="ARBA" id="ARBA00023015"/>
    </source>
</evidence>
<evidence type="ECO:0000256" key="9">
    <source>
        <dbReference type="PROSITE-ProRule" id="PRU01091"/>
    </source>
</evidence>
<dbReference type="Gene3D" id="1.10.10.10">
    <property type="entry name" value="Winged helix-like DNA-binding domain superfamily/Winged helix DNA-binding domain"/>
    <property type="match status" value="1"/>
</dbReference>
<name>A0A2N7U4N0_9GAMM</name>
<dbReference type="PANTHER" id="PTHR48111">
    <property type="entry name" value="REGULATOR OF RPOS"/>
    <property type="match status" value="1"/>
</dbReference>
<feature type="modified residue" description="4-aspartylphosphate" evidence="8">
    <location>
        <position position="56"/>
    </location>
</feature>
<dbReference type="Gene3D" id="6.10.250.690">
    <property type="match status" value="1"/>
</dbReference>
<dbReference type="GO" id="GO:0005829">
    <property type="term" value="C:cytosol"/>
    <property type="evidence" value="ECO:0007669"/>
    <property type="project" value="TreeGrafter"/>
</dbReference>
<evidence type="ECO:0000256" key="7">
    <source>
        <dbReference type="ARBA" id="ARBA00023163"/>
    </source>
</evidence>
<dbReference type="SUPFAM" id="SSF52172">
    <property type="entry name" value="CheY-like"/>
    <property type="match status" value="1"/>
</dbReference>
<dbReference type="SUPFAM" id="SSF46894">
    <property type="entry name" value="C-terminal effector domain of the bipartite response regulators"/>
    <property type="match status" value="1"/>
</dbReference>
<accession>A0A2N7U4N0</accession>
<dbReference type="PROSITE" id="PS51755">
    <property type="entry name" value="OMPR_PHOB"/>
    <property type="match status" value="1"/>
</dbReference>
<feature type="domain" description="OmpR/PhoB-type" evidence="11">
    <location>
        <begin position="137"/>
        <end position="237"/>
    </location>
</feature>
<dbReference type="InterPro" id="IPR001867">
    <property type="entry name" value="OmpR/PhoB-type_DNA-bd"/>
</dbReference>
<dbReference type="GO" id="GO:0006355">
    <property type="term" value="P:regulation of DNA-templated transcription"/>
    <property type="evidence" value="ECO:0007669"/>
    <property type="project" value="InterPro"/>
</dbReference>
<dbReference type="GO" id="GO:0000976">
    <property type="term" value="F:transcription cis-regulatory region binding"/>
    <property type="evidence" value="ECO:0007669"/>
    <property type="project" value="TreeGrafter"/>
</dbReference>
<gene>
    <name evidence="12" type="ORF">C1H69_10790</name>
</gene>
<comment type="subcellular location">
    <subcellularLocation>
        <location evidence="1">Cytoplasm</location>
    </subcellularLocation>
</comment>
<dbReference type="PROSITE" id="PS50110">
    <property type="entry name" value="RESPONSE_REGULATORY"/>
    <property type="match status" value="1"/>
</dbReference>
<evidence type="ECO:0000256" key="4">
    <source>
        <dbReference type="ARBA" id="ARBA00023012"/>
    </source>
</evidence>
<evidence type="ECO:0000256" key="8">
    <source>
        <dbReference type="PROSITE-ProRule" id="PRU00169"/>
    </source>
</evidence>
<dbReference type="InterPro" id="IPR036388">
    <property type="entry name" value="WH-like_DNA-bd_sf"/>
</dbReference>
<keyword evidence="13" id="KW-1185">Reference proteome</keyword>
<dbReference type="PANTHER" id="PTHR48111:SF4">
    <property type="entry name" value="DNA-BINDING DUAL TRANSCRIPTIONAL REGULATOR OMPR"/>
    <property type="match status" value="1"/>
</dbReference>
<keyword evidence="5" id="KW-0805">Transcription regulation</keyword>
<dbReference type="AlphaFoldDB" id="A0A2N7U4N0"/>
<reference evidence="12 13" key="1">
    <citation type="submission" date="2018-01" db="EMBL/GenBank/DDBJ databases">
        <title>Halomonas endophytica sp. nov., isolated from storage liquid in the stems of Populus euphratica.</title>
        <authorList>
            <person name="Chen C."/>
        </authorList>
    </citation>
    <scope>NUCLEOTIDE SEQUENCE [LARGE SCALE GENOMIC DNA]</scope>
    <source>
        <strain evidence="12 13">MC28</strain>
    </source>
</reference>
<dbReference type="CDD" id="cd00383">
    <property type="entry name" value="trans_reg_C"/>
    <property type="match status" value="1"/>
</dbReference>
<keyword evidence="2" id="KW-0963">Cytoplasm</keyword>
<keyword evidence="4" id="KW-0902">Two-component regulatory system</keyword>
<dbReference type="InterPro" id="IPR016032">
    <property type="entry name" value="Sig_transdc_resp-reg_C-effctor"/>
</dbReference>
<feature type="DNA-binding region" description="OmpR/PhoB-type" evidence="9">
    <location>
        <begin position="137"/>
        <end position="237"/>
    </location>
</feature>
<evidence type="ECO:0000256" key="6">
    <source>
        <dbReference type="ARBA" id="ARBA00023125"/>
    </source>
</evidence>
<evidence type="ECO:0000256" key="2">
    <source>
        <dbReference type="ARBA" id="ARBA00022490"/>
    </source>
</evidence>
<dbReference type="GO" id="GO:0032993">
    <property type="term" value="C:protein-DNA complex"/>
    <property type="evidence" value="ECO:0007669"/>
    <property type="project" value="TreeGrafter"/>
</dbReference>
<evidence type="ECO:0000256" key="3">
    <source>
        <dbReference type="ARBA" id="ARBA00022553"/>
    </source>
</evidence>
<keyword evidence="3 8" id="KW-0597">Phosphoprotein</keyword>
<keyword evidence="7" id="KW-0804">Transcription</keyword>
<sequence length="245" mass="27556">MMHAGRSILVVDDDPQTRKLLQTYLNNVGFRVQAVANGKDFRRALEKAGADLAILDVTLPDENGFKLCQWMHEHPDFFQIPIIMLTARVDEGNRVLGLELGADDYLCKPFSLRELLARINALLRRTSISPKSATVGGQVLAFSEWHLDTVSRRLTHLNGDEVILTGTDFALLKLFLDHPQQILGRDTIGNAIRGRDMLPHERGIDTAVYRLRQRLRDTAKPPRLILTVRGGGYLLAAEVTLRNRT</sequence>
<dbReference type="SMART" id="SM00862">
    <property type="entry name" value="Trans_reg_C"/>
    <property type="match status" value="1"/>
</dbReference>
<evidence type="ECO:0000259" key="10">
    <source>
        <dbReference type="PROSITE" id="PS50110"/>
    </source>
</evidence>
<dbReference type="Pfam" id="PF00486">
    <property type="entry name" value="Trans_reg_C"/>
    <property type="match status" value="1"/>
</dbReference>